<evidence type="ECO:0008006" key="4">
    <source>
        <dbReference type="Google" id="ProtNLM"/>
    </source>
</evidence>
<keyword evidence="1" id="KW-0472">Membrane</keyword>
<feature type="transmembrane region" description="Helical" evidence="1">
    <location>
        <begin position="80"/>
        <end position="100"/>
    </location>
</feature>
<keyword evidence="1" id="KW-0812">Transmembrane</keyword>
<evidence type="ECO:0000313" key="3">
    <source>
        <dbReference type="Proteomes" id="UP000198757"/>
    </source>
</evidence>
<dbReference type="Proteomes" id="UP000198757">
    <property type="component" value="Unassembled WGS sequence"/>
</dbReference>
<feature type="transmembrane region" description="Helical" evidence="1">
    <location>
        <begin position="183"/>
        <end position="201"/>
    </location>
</feature>
<dbReference type="STRING" id="1285928.SAMN04487894_101229"/>
<dbReference type="AlphaFoldDB" id="A0A1G6IK62"/>
<keyword evidence="3" id="KW-1185">Reference proteome</keyword>
<dbReference type="OrthoDB" id="2827525at2"/>
<reference evidence="3" key="1">
    <citation type="submission" date="2016-10" db="EMBL/GenBank/DDBJ databases">
        <authorList>
            <person name="Varghese N."/>
            <person name="Submissions S."/>
        </authorList>
    </citation>
    <scope>NUCLEOTIDE SEQUENCE [LARGE SCALE GENOMIC DNA]</scope>
    <source>
        <strain evidence="3">DSM 25811 / CCM 8410 / LMG 26954 / E90</strain>
    </source>
</reference>
<feature type="transmembrane region" description="Helical" evidence="1">
    <location>
        <begin position="210"/>
        <end position="229"/>
    </location>
</feature>
<proteinExistence type="predicted"/>
<feature type="transmembrane region" description="Helical" evidence="1">
    <location>
        <begin position="12"/>
        <end position="29"/>
    </location>
</feature>
<protein>
    <recommendedName>
        <fullName evidence="4">NnrS protein</fullName>
    </recommendedName>
</protein>
<feature type="transmembrane region" description="Helical" evidence="1">
    <location>
        <begin position="138"/>
        <end position="163"/>
    </location>
</feature>
<name>A0A1G6IK62_NIADE</name>
<evidence type="ECO:0000313" key="2">
    <source>
        <dbReference type="EMBL" id="SDC06126.1"/>
    </source>
</evidence>
<accession>A0A1G6IK62</accession>
<feature type="transmembrane region" description="Helical" evidence="1">
    <location>
        <begin position="235"/>
        <end position="256"/>
    </location>
</feature>
<feature type="transmembrane region" description="Helical" evidence="1">
    <location>
        <begin position="49"/>
        <end position="68"/>
    </location>
</feature>
<feature type="transmembrane region" description="Helical" evidence="1">
    <location>
        <begin position="380"/>
        <end position="398"/>
    </location>
</feature>
<feature type="transmembrane region" description="Helical" evidence="1">
    <location>
        <begin position="345"/>
        <end position="374"/>
    </location>
</feature>
<gene>
    <name evidence="2" type="ORF">SAMN04487894_101229</name>
</gene>
<sequence>MDVGLSNKWVRWGLLNLAIVALYGTLMRYKIAYNFPFFEQKNLLHAHSHFAFGGWVSHLLYTGLTLLVTPFVTAGRRKQYQALVFLNLLGSFGMLVAFTIEGYKAVSIAFSTLSILVAVVFAGIFIRDRRCWPASHPSVPWAAGGLLLNVVSSAGPFSLAYMMATGNVDSSLYLGSIYFYLHFQYNGWFFLGSMALAAALLPPAFFSLKGYFRIFIIAAIPSFFLSVHWAGIPWWLYLATIMAALLQLGAWIVLLVRAKAWYHQNRPARPSYRKHLFFYAAAFALTIKFVLQALSAIPWLSRLVFGFRPIVIAYLHLVLLGVYSLFLIGYYVARQMIRITPVAKAAALLLLIGVICNELFLAVQGFAALAYIPVPFVNELLLGAAVLLLGGAAGLYISQYRKQKAGGY</sequence>
<evidence type="ECO:0000256" key="1">
    <source>
        <dbReference type="SAM" id="Phobius"/>
    </source>
</evidence>
<keyword evidence="1" id="KW-1133">Transmembrane helix</keyword>
<feature type="transmembrane region" description="Helical" evidence="1">
    <location>
        <begin position="312"/>
        <end position="333"/>
    </location>
</feature>
<dbReference type="EMBL" id="FMZO01000001">
    <property type="protein sequence ID" value="SDC06126.1"/>
    <property type="molecule type" value="Genomic_DNA"/>
</dbReference>
<feature type="transmembrane region" description="Helical" evidence="1">
    <location>
        <begin position="106"/>
        <end position="126"/>
    </location>
</feature>
<organism evidence="2 3">
    <name type="scientific">Niabella drilacis (strain DSM 25811 / CCM 8410 / CCUG 62505 / LMG 26954 / E90)</name>
    <dbReference type="NCBI Taxonomy" id="1285928"/>
    <lineage>
        <taxon>Bacteria</taxon>
        <taxon>Pseudomonadati</taxon>
        <taxon>Bacteroidota</taxon>
        <taxon>Chitinophagia</taxon>
        <taxon>Chitinophagales</taxon>
        <taxon>Chitinophagaceae</taxon>
        <taxon>Niabella</taxon>
    </lineage>
</organism>
<feature type="transmembrane region" description="Helical" evidence="1">
    <location>
        <begin position="276"/>
        <end position="300"/>
    </location>
</feature>